<evidence type="ECO:0000256" key="2">
    <source>
        <dbReference type="ARBA" id="ARBA00022737"/>
    </source>
</evidence>
<dbReference type="AlphaFoldDB" id="A0A7J7G6P4"/>
<dbReference type="InterPro" id="IPR029052">
    <property type="entry name" value="Metallo-depent_PP-like"/>
</dbReference>
<evidence type="ECO:0000313" key="6">
    <source>
        <dbReference type="Proteomes" id="UP000593564"/>
    </source>
</evidence>
<feature type="repeat" description="PPR" evidence="3">
    <location>
        <begin position="204"/>
        <end position="239"/>
    </location>
</feature>
<comment type="similarity">
    <text evidence="1">Belongs to the PPR family. P subfamily.</text>
</comment>
<feature type="repeat" description="PPR" evidence="3">
    <location>
        <begin position="169"/>
        <end position="203"/>
    </location>
</feature>
<dbReference type="Proteomes" id="UP000593564">
    <property type="component" value="Unassembled WGS sequence"/>
</dbReference>
<dbReference type="EMBL" id="JACBKZ010000013">
    <property type="protein sequence ID" value="KAF5935621.1"/>
    <property type="molecule type" value="Genomic_DNA"/>
</dbReference>
<reference evidence="5 6" key="2">
    <citation type="submission" date="2020-07" db="EMBL/GenBank/DDBJ databases">
        <title>Genome assembly of wild tea tree DASZ reveals pedigree and selection history of tea varieties.</title>
        <authorList>
            <person name="Zhang W."/>
        </authorList>
    </citation>
    <scope>NUCLEOTIDE SEQUENCE [LARGE SCALE GENOMIC DNA]</scope>
    <source>
        <strain evidence="6">cv. G240</strain>
        <tissue evidence="5">Leaf</tissue>
    </source>
</reference>
<dbReference type="GO" id="GO:0016787">
    <property type="term" value="F:hydrolase activity"/>
    <property type="evidence" value="ECO:0007669"/>
    <property type="project" value="InterPro"/>
</dbReference>
<protein>
    <recommendedName>
        <fullName evidence="7">Serine/threonine specific protein phosphatases domain-containing protein</fullName>
    </recommendedName>
</protein>
<organism evidence="5 6">
    <name type="scientific">Camellia sinensis</name>
    <name type="common">Tea plant</name>
    <name type="synonym">Thea sinensis</name>
    <dbReference type="NCBI Taxonomy" id="4442"/>
    <lineage>
        <taxon>Eukaryota</taxon>
        <taxon>Viridiplantae</taxon>
        <taxon>Streptophyta</taxon>
        <taxon>Embryophyta</taxon>
        <taxon>Tracheophyta</taxon>
        <taxon>Spermatophyta</taxon>
        <taxon>Magnoliopsida</taxon>
        <taxon>eudicotyledons</taxon>
        <taxon>Gunneridae</taxon>
        <taxon>Pentapetalae</taxon>
        <taxon>asterids</taxon>
        <taxon>Ericales</taxon>
        <taxon>Theaceae</taxon>
        <taxon>Camellia</taxon>
    </lineage>
</organism>
<dbReference type="PANTHER" id="PTHR47939:SF13">
    <property type="entry name" value="OS03G0201400 PROTEIN"/>
    <property type="match status" value="1"/>
</dbReference>
<keyword evidence="2" id="KW-0677">Repeat</keyword>
<dbReference type="Pfam" id="PF13041">
    <property type="entry name" value="PPR_2"/>
    <property type="match status" value="2"/>
</dbReference>
<dbReference type="Pfam" id="PF01535">
    <property type="entry name" value="PPR"/>
    <property type="match status" value="1"/>
</dbReference>
<dbReference type="SUPFAM" id="SSF56300">
    <property type="entry name" value="Metallo-dependent phosphatases"/>
    <property type="match status" value="1"/>
</dbReference>
<evidence type="ECO:0000256" key="1">
    <source>
        <dbReference type="ARBA" id="ARBA00007626"/>
    </source>
</evidence>
<keyword evidence="6" id="KW-1185">Reference proteome</keyword>
<dbReference type="PRINTS" id="PR00114">
    <property type="entry name" value="STPHPHTASE"/>
</dbReference>
<proteinExistence type="inferred from homology"/>
<gene>
    <name evidence="5" type="ORF">HYC85_026750</name>
</gene>
<dbReference type="InterPro" id="IPR050667">
    <property type="entry name" value="PPR-containing_protein"/>
</dbReference>
<evidence type="ECO:0000256" key="3">
    <source>
        <dbReference type="PROSITE-ProRule" id="PRU00708"/>
    </source>
</evidence>
<dbReference type="Gene3D" id="1.25.40.10">
    <property type="entry name" value="Tetratricopeptide repeat domain"/>
    <property type="match status" value="2"/>
</dbReference>
<dbReference type="InterPro" id="IPR002885">
    <property type="entry name" value="PPR_rpt"/>
</dbReference>
<name>A0A7J7G6P4_CAMSI</name>
<sequence>MKTREDTDSEECRREEDNEEEIAETSGNRGEMLLSANETKARPHNRFSVNLYMRLIVIGFVYSQGERLTIQLTGLKSSISLEVVIYSDLLWLFEYGGLSPNLTNLDLIRNLPRPTPVPDTGLLCDLFWSDPDRDVKGWGMNDKGVSLDRRLTEACDIFHEIWRLDLPPDECTYTTLINAYCAEGDIKSALHLHDEMIKKVFIPDVVTYNVLLNGLSKQARTREAKQLLFKWFYEESIRNDVTYTTLIENYSNTEFKNVVALIKGLCMHGLMNEADHVFESMLQRNCKPSEEVYNVIIHGHCRDGNLQKALDLYKEMVHHGFVPHTVSVIALIKELFKEGRSEDLSQVIENTLRSCRLTDAQLAKVLVEVNHKEGNMAAVFNVLTEMVKDGLLPNSGETFRTLNHIPHLLHWALHYIHFIGNGVWNRAVRCRAFQFTGKNDSGSALGPTCKHSPRDSQGPFSSLERAIASGIVLRAVHIRSSEIFFARAREVYVFEFLARASILSLERAPGLQT</sequence>
<dbReference type="PROSITE" id="PS51375">
    <property type="entry name" value="PPR"/>
    <property type="match status" value="4"/>
</dbReference>
<dbReference type="PANTHER" id="PTHR47939">
    <property type="entry name" value="MEMBRANE-ASSOCIATED SALT-INDUCIBLE PROTEIN-LIKE"/>
    <property type="match status" value="1"/>
</dbReference>
<evidence type="ECO:0000256" key="4">
    <source>
        <dbReference type="SAM" id="MobiDB-lite"/>
    </source>
</evidence>
<dbReference type="InterPro" id="IPR011990">
    <property type="entry name" value="TPR-like_helical_dom_sf"/>
</dbReference>
<dbReference type="NCBIfam" id="TIGR00756">
    <property type="entry name" value="PPR"/>
    <property type="match status" value="3"/>
</dbReference>
<feature type="repeat" description="PPR" evidence="3">
    <location>
        <begin position="289"/>
        <end position="323"/>
    </location>
</feature>
<feature type="compositionally biased region" description="Basic and acidic residues" evidence="4">
    <location>
        <begin position="1"/>
        <end position="16"/>
    </location>
</feature>
<accession>A0A7J7G6P4</accession>
<feature type="repeat" description="PPR" evidence="3">
    <location>
        <begin position="254"/>
        <end position="288"/>
    </location>
</feature>
<evidence type="ECO:0008006" key="7">
    <source>
        <dbReference type="Google" id="ProtNLM"/>
    </source>
</evidence>
<dbReference type="InterPro" id="IPR006186">
    <property type="entry name" value="Ser/Thr-sp_prot-phosphatase"/>
</dbReference>
<feature type="region of interest" description="Disordered" evidence="4">
    <location>
        <begin position="1"/>
        <end position="31"/>
    </location>
</feature>
<reference evidence="6" key="1">
    <citation type="journal article" date="2020" name="Nat. Commun.">
        <title>Genome assembly of wild tea tree DASZ reveals pedigree and selection history of tea varieties.</title>
        <authorList>
            <person name="Zhang W."/>
            <person name="Zhang Y."/>
            <person name="Qiu H."/>
            <person name="Guo Y."/>
            <person name="Wan H."/>
            <person name="Zhang X."/>
            <person name="Scossa F."/>
            <person name="Alseekh S."/>
            <person name="Zhang Q."/>
            <person name="Wang P."/>
            <person name="Xu L."/>
            <person name="Schmidt M.H."/>
            <person name="Jia X."/>
            <person name="Li D."/>
            <person name="Zhu A."/>
            <person name="Guo F."/>
            <person name="Chen W."/>
            <person name="Ni D."/>
            <person name="Usadel B."/>
            <person name="Fernie A.R."/>
            <person name="Wen W."/>
        </authorList>
    </citation>
    <scope>NUCLEOTIDE SEQUENCE [LARGE SCALE GENOMIC DNA]</scope>
    <source>
        <strain evidence="6">cv. G240</strain>
    </source>
</reference>
<comment type="caution">
    <text evidence="5">The sequence shown here is derived from an EMBL/GenBank/DDBJ whole genome shotgun (WGS) entry which is preliminary data.</text>
</comment>
<evidence type="ECO:0000313" key="5">
    <source>
        <dbReference type="EMBL" id="KAF5935621.1"/>
    </source>
</evidence>